<evidence type="ECO:0000256" key="2">
    <source>
        <dbReference type="PIRSR" id="PIRSR640198-2"/>
    </source>
</evidence>
<organism evidence="5 6">
    <name type="scientific">Nocardia panacis</name>
    <dbReference type="NCBI Taxonomy" id="2340916"/>
    <lineage>
        <taxon>Bacteria</taxon>
        <taxon>Bacillati</taxon>
        <taxon>Actinomycetota</taxon>
        <taxon>Actinomycetes</taxon>
        <taxon>Mycobacteriales</taxon>
        <taxon>Nocardiaceae</taxon>
        <taxon>Nocardia</taxon>
    </lineage>
</organism>
<accession>A0A3A4KWJ0</accession>
<keyword evidence="6" id="KW-1185">Reference proteome</keyword>
<protein>
    <submittedName>
        <fullName evidence="5">Fic family protein</fullName>
    </submittedName>
</protein>
<evidence type="ECO:0000313" key="6">
    <source>
        <dbReference type="Proteomes" id="UP000266677"/>
    </source>
</evidence>
<feature type="active site" evidence="1">
    <location>
        <position position="186"/>
    </location>
</feature>
<dbReference type="SUPFAM" id="SSF140931">
    <property type="entry name" value="Fic-like"/>
    <property type="match status" value="1"/>
</dbReference>
<keyword evidence="2" id="KW-0547">Nucleotide-binding</keyword>
<dbReference type="InterPro" id="IPR003812">
    <property type="entry name" value="Fido"/>
</dbReference>
<dbReference type="PROSITE" id="PS51459">
    <property type="entry name" value="FIDO"/>
    <property type="match status" value="1"/>
</dbReference>
<evidence type="ECO:0000313" key="5">
    <source>
        <dbReference type="EMBL" id="RJO77944.1"/>
    </source>
</evidence>
<feature type="binding site" evidence="2">
    <location>
        <begin position="228"/>
        <end position="229"/>
    </location>
    <ligand>
        <name>ATP</name>
        <dbReference type="ChEBI" id="CHEBI:30616"/>
    </ligand>
</feature>
<feature type="site" description="Important for autoinhibition of adenylyltransferase activity" evidence="3">
    <location>
        <position position="56"/>
    </location>
</feature>
<dbReference type="RefSeq" id="WP_120038921.1">
    <property type="nucleotide sequence ID" value="NZ_QZFU01000014.1"/>
</dbReference>
<dbReference type="PANTHER" id="PTHR13504:SF38">
    <property type="entry name" value="FIDO DOMAIN-CONTAINING PROTEIN"/>
    <property type="match status" value="1"/>
</dbReference>
<dbReference type="AlphaFoldDB" id="A0A3A4KWJ0"/>
<comment type="caution">
    <text evidence="5">The sequence shown here is derived from an EMBL/GenBank/DDBJ whole genome shotgun (WGS) entry which is preliminary data.</text>
</comment>
<dbReference type="Proteomes" id="UP000266677">
    <property type="component" value="Unassembled WGS sequence"/>
</dbReference>
<feature type="domain" description="Fido" evidence="4">
    <location>
        <begin position="105"/>
        <end position="255"/>
    </location>
</feature>
<dbReference type="Gene3D" id="1.10.3290.10">
    <property type="entry name" value="Fido-like domain"/>
    <property type="match status" value="1"/>
</dbReference>
<dbReference type="InterPro" id="IPR036597">
    <property type="entry name" value="Fido-like_dom_sf"/>
</dbReference>
<proteinExistence type="predicted"/>
<feature type="binding site" evidence="2">
    <location>
        <begin position="190"/>
        <end position="197"/>
    </location>
    <ligand>
        <name>ATP</name>
        <dbReference type="ChEBI" id="CHEBI:30616"/>
    </ligand>
</feature>
<evidence type="ECO:0000256" key="1">
    <source>
        <dbReference type="PIRSR" id="PIRSR640198-1"/>
    </source>
</evidence>
<dbReference type="EMBL" id="QZFU01000014">
    <property type="protein sequence ID" value="RJO77944.1"/>
    <property type="molecule type" value="Genomic_DNA"/>
</dbReference>
<keyword evidence="2" id="KW-0067">ATP-binding</keyword>
<dbReference type="OrthoDB" id="9813719at2"/>
<name>A0A3A4KWJ0_9NOCA</name>
<dbReference type="InterPro" id="IPR040198">
    <property type="entry name" value="Fido_containing"/>
</dbReference>
<sequence>MLHRTPELDETDRKVLAGIYSRRDALASAMRVPKRWPGLLRRNLMARAIRGSNSIEGYVVETDDAAAAVDYESALTADERTFAEIRGYRQALGYVLTMAQNAAPIDESSLRALHFMMLGHDLTKSPGQYRTGPIYVRNDGSGEAVYEGPGSEMVPELMTELAGALAADADPIVAGAMAHLNLVMIHPFRDGNGRMARALQTLVVSRGGIAEPTFCSIEEWLGANTEDYYRVLARASTGCWSPDSDARLWLRFNLRAHDIQAQTVAGRLRRAERAWSRLDEVVAECKLPERVTDLLYDALIGFRVRRQTYLARARIDQRTATRDIKALIELELLESRGETHRRHYLAGARLVELKGVLREEVPRRISDPFPELRMELVRPR</sequence>
<evidence type="ECO:0000256" key="3">
    <source>
        <dbReference type="PIRSR" id="PIRSR640198-3"/>
    </source>
</evidence>
<dbReference type="GO" id="GO:0005524">
    <property type="term" value="F:ATP binding"/>
    <property type="evidence" value="ECO:0007669"/>
    <property type="project" value="UniProtKB-KW"/>
</dbReference>
<reference evidence="5 6" key="1">
    <citation type="submission" date="2018-09" db="EMBL/GenBank/DDBJ databases">
        <title>YIM PH21274 draft genome.</title>
        <authorList>
            <person name="Miao C."/>
        </authorList>
    </citation>
    <scope>NUCLEOTIDE SEQUENCE [LARGE SCALE GENOMIC DNA]</scope>
    <source>
        <strain evidence="5 6">YIM PH 21724</strain>
    </source>
</reference>
<evidence type="ECO:0000259" key="4">
    <source>
        <dbReference type="PROSITE" id="PS51459"/>
    </source>
</evidence>
<dbReference type="Pfam" id="PF02661">
    <property type="entry name" value="Fic"/>
    <property type="match status" value="1"/>
</dbReference>
<gene>
    <name evidence="5" type="ORF">D5S18_06620</name>
</gene>
<dbReference type="PANTHER" id="PTHR13504">
    <property type="entry name" value="FIDO DOMAIN-CONTAINING PROTEIN DDB_G0283145"/>
    <property type="match status" value="1"/>
</dbReference>